<accession>A0A502FWX6</accession>
<evidence type="ECO:0000313" key="6">
    <source>
        <dbReference type="EMBL" id="TPG53782.1"/>
    </source>
</evidence>
<protein>
    <submittedName>
        <fullName evidence="6">LysR family transcriptional regulator</fullName>
    </submittedName>
</protein>
<evidence type="ECO:0000256" key="3">
    <source>
        <dbReference type="ARBA" id="ARBA00023125"/>
    </source>
</evidence>
<dbReference type="GO" id="GO:0043565">
    <property type="term" value="F:sequence-specific DNA binding"/>
    <property type="evidence" value="ECO:0007669"/>
    <property type="project" value="TreeGrafter"/>
</dbReference>
<evidence type="ECO:0000256" key="4">
    <source>
        <dbReference type="ARBA" id="ARBA00023163"/>
    </source>
</evidence>
<feature type="domain" description="HTH lysR-type" evidence="5">
    <location>
        <begin position="7"/>
        <end position="63"/>
    </location>
</feature>
<dbReference type="PROSITE" id="PS50931">
    <property type="entry name" value="HTH_LYSR"/>
    <property type="match status" value="1"/>
</dbReference>
<proteinExistence type="inferred from homology"/>
<name>A0A502FWX6_9PROT</name>
<dbReference type="Proteomes" id="UP000317078">
    <property type="component" value="Unassembled WGS sequence"/>
</dbReference>
<dbReference type="InterPro" id="IPR005119">
    <property type="entry name" value="LysR_subst-bd"/>
</dbReference>
<evidence type="ECO:0000313" key="7">
    <source>
        <dbReference type="Proteomes" id="UP000317078"/>
    </source>
</evidence>
<dbReference type="AlphaFoldDB" id="A0A502FWX6"/>
<dbReference type="Gene3D" id="3.40.190.290">
    <property type="match status" value="1"/>
</dbReference>
<dbReference type="SUPFAM" id="SSF46785">
    <property type="entry name" value="Winged helix' DNA-binding domain"/>
    <property type="match status" value="1"/>
</dbReference>
<dbReference type="EMBL" id="RCZP01000014">
    <property type="protein sequence ID" value="TPG53782.1"/>
    <property type="molecule type" value="Genomic_DNA"/>
</dbReference>
<keyword evidence="3" id="KW-0238">DNA-binding</keyword>
<dbReference type="RefSeq" id="WP_140884546.1">
    <property type="nucleotide sequence ID" value="NZ_RCZP01000014.1"/>
</dbReference>
<dbReference type="GO" id="GO:0003700">
    <property type="term" value="F:DNA-binding transcription factor activity"/>
    <property type="evidence" value="ECO:0007669"/>
    <property type="project" value="InterPro"/>
</dbReference>
<dbReference type="Gene3D" id="1.10.10.10">
    <property type="entry name" value="Winged helix-like DNA-binding domain superfamily/Winged helix DNA-binding domain"/>
    <property type="match status" value="1"/>
</dbReference>
<evidence type="ECO:0000256" key="1">
    <source>
        <dbReference type="ARBA" id="ARBA00009437"/>
    </source>
</evidence>
<dbReference type="GO" id="GO:0006351">
    <property type="term" value="P:DNA-templated transcription"/>
    <property type="evidence" value="ECO:0007669"/>
    <property type="project" value="TreeGrafter"/>
</dbReference>
<reference evidence="6 7" key="1">
    <citation type="journal article" date="2019" name="Environ. Microbiol.">
        <title>Species interactions and distinct microbial communities in high Arctic permafrost affected cryosols are associated with the CH4 and CO2 gas fluxes.</title>
        <authorList>
            <person name="Altshuler I."/>
            <person name="Hamel J."/>
            <person name="Turney S."/>
            <person name="Magnuson E."/>
            <person name="Levesque R."/>
            <person name="Greer C."/>
            <person name="Whyte L.G."/>
        </authorList>
    </citation>
    <scope>NUCLEOTIDE SEQUENCE [LARGE SCALE GENOMIC DNA]</scope>
    <source>
        <strain evidence="6 7">S9.3B</strain>
    </source>
</reference>
<dbReference type="SUPFAM" id="SSF53850">
    <property type="entry name" value="Periplasmic binding protein-like II"/>
    <property type="match status" value="1"/>
</dbReference>
<dbReference type="InterPro" id="IPR036390">
    <property type="entry name" value="WH_DNA-bd_sf"/>
</dbReference>
<dbReference type="CDD" id="cd08474">
    <property type="entry name" value="PBP2_CrgA_like_5"/>
    <property type="match status" value="1"/>
</dbReference>
<dbReference type="InterPro" id="IPR058163">
    <property type="entry name" value="LysR-type_TF_proteobact-type"/>
</dbReference>
<comment type="similarity">
    <text evidence="1">Belongs to the LysR transcriptional regulatory family.</text>
</comment>
<dbReference type="Pfam" id="PF03466">
    <property type="entry name" value="LysR_substrate"/>
    <property type="match status" value="1"/>
</dbReference>
<organism evidence="6 7">
    <name type="scientific">Muricoccus nepalensis</name>
    <dbReference type="NCBI Taxonomy" id="1854500"/>
    <lineage>
        <taxon>Bacteria</taxon>
        <taxon>Pseudomonadati</taxon>
        <taxon>Pseudomonadota</taxon>
        <taxon>Alphaproteobacteria</taxon>
        <taxon>Acetobacterales</taxon>
        <taxon>Roseomonadaceae</taxon>
        <taxon>Muricoccus</taxon>
    </lineage>
</organism>
<dbReference type="PANTHER" id="PTHR30537">
    <property type="entry name" value="HTH-TYPE TRANSCRIPTIONAL REGULATOR"/>
    <property type="match status" value="1"/>
</dbReference>
<evidence type="ECO:0000256" key="2">
    <source>
        <dbReference type="ARBA" id="ARBA00023015"/>
    </source>
</evidence>
<dbReference type="InterPro" id="IPR036388">
    <property type="entry name" value="WH-like_DNA-bd_sf"/>
</dbReference>
<keyword evidence="4" id="KW-0804">Transcription</keyword>
<dbReference type="OrthoDB" id="9812435at2"/>
<dbReference type="PANTHER" id="PTHR30537:SF1">
    <property type="entry name" value="HTH-TYPE TRANSCRIPTIONAL REGULATOR PGRR"/>
    <property type="match status" value="1"/>
</dbReference>
<dbReference type="FunFam" id="1.10.10.10:FF:000001">
    <property type="entry name" value="LysR family transcriptional regulator"/>
    <property type="match status" value="1"/>
</dbReference>
<gene>
    <name evidence="6" type="ORF">EAH89_15165</name>
</gene>
<sequence length="302" mass="33322">MTVTRSDLADFSYFLAIARHRNFRLAGLELGVSASALSHALKGLESRLGVRLVHRTNRSVTLTEAGEELRAAIATPFEAIGQAAENLNRFRDAPTGRIRLNVPVDAAPLLLAPVLPAFMDRYPDVEVEIVASNRLLDIVDNGFDAGIRHGGTVPEDMVAQRLSADLRWVVAAAPPYLDRHGTPERPEDLQAHRCLRVRIGDGNLYRWEFKGPDGEFAVPVPGRITIDETRAMLALGLAGMGLMYGLEPIFAPFCERGDLRLVLEDWATTGPGYHIYYPGRRQVPAALRLLIATIRELRPLGF</sequence>
<dbReference type="Pfam" id="PF00126">
    <property type="entry name" value="HTH_1"/>
    <property type="match status" value="1"/>
</dbReference>
<comment type="caution">
    <text evidence="6">The sequence shown here is derived from an EMBL/GenBank/DDBJ whole genome shotgun (WGS) entry which is preliminary data.</text>
</comment>
<dbReference type="InterPro" id="IPR000847">
    <property type="entry name" value="LysR_HTH_N"/>
</dbReference>
<keyword evidence="2" id="KW-0805">Transcription regulation</keyword>
<evidence type="ECO:0000259" key="5">
    <source>
        <dbReference type="PROSITE" id="PS50931"/>
    </source>
</evidence>
<keyword evidence="7" id="KW-1185">Reference proteome</keyword>